<dbReference type="PROSITE" id="PS51123">
    <property type="entry name" value="OMPA_2"/>
    <property type="match status" value="1"/>
</dbReference>
<dbReference type="AlphaFoldDB" id="A0A839ZW51"/>
<comment type="subcellular location">
    <subcellularLocation>
        <location evidence="1">Cell outer membrane</location>
    </subcellularLocation>
</comment>
<dbReference type="InterPro" id="IPR036737">
    <property type="entry name" value="OmpA-like_sf"/>
</dbReference>
<evidence type="ECO:0000256" key="5">
    <source>
        <dbReference type="SAM" id="Phobius"/>
    </source>
</evidence>
<dbReference type="PANTHER" id="PTHR30329:SF21">
    <property type="entry name" value="LIPOPROTEIN YIAD-RELATED"/>
    <property type="match status" value="1"/>
</dbReference>
<dbReference type="PANTHER" id="PTHR30329">
    <property type="entry name" value="STATOR ELEMENT OF FLAGELLAR MOTOR COMPLEX"/>
    <property type="match status" value="1"/>
</dbReference>
<evidence type="ECO:0000256" key="1">
    <source>
        <dbReference type="ARBA" id="ARBA00004442"/>
    </source>
</evidence>
<feature type="transmembrane region" description="Helical" evidence="5">
    <location>
        <begin position="197"/>
        <end position="214"/>
    </location>
</feature>
<dbReference type="Proteomes" id="UP000530564">
    <property type="component" value="Unassembled WGS sequence"/>
</dbReference>
<evidence type="ECO:0000256" key="2">
    <source>
        <dbReference type="ARBA" id="ARBA00023136"/>
    </source>
</evidence>
<sequence>MTNLVQTVIGALSPDMIGNLSSVLGESSGSVSKGVSAAAPALLAAALQQSSTSSGASGLLSLISQATGGGNPLDRLPALLGDGAARAGLLSQGKTLSDSLLGGNAGAVTSGLASFAGIKGGSATQLLSLAAPLVLGAIGKALGGPPTAAGVQTLLSDQRASILGALPPGLGSLFGLGGATQAARAAPAAAGGGFGKILPWLIAAAVVLALIFGLRNCGSKRVEAPPPPVKTEVVPAPARVAAAPETLTLPGGATITVLPTSIGYGVTKFLESNEAAPKTFVFDNLNYDTASNALTPESRPTIDTLVLILKAYPNVRAQVVGYTDNQGDPAANKTLSDARAATVKKELSAQGIADERIETVGRGEADPIADNATEDGRAKNRRTELVIIRK</sequence>
<dbReference type="InterPro" id="IPR006664">
    <property type="entry name" value="OMP_bac"/>
</dbReference>
<keyword evidence="5" id="KW-1133">Transmembrane helix</keyword>
<dbReference type="Pfam" id="PF06078">
    <property type="entry name" value="DUF937"/>
    <property type="match status" value="1"/>
</dbReference>
<evidence type="ECO:0000259" key="6">
    <source>
        <dbReference type="PROSITE" id="PS51123"/>
    </source>
</evidence>
<reference evidence="7 8" key="1">
    <citation type="submission" date="2020-08" db="EMBL/GenBank/DDBJ databases">
        <title>Genomic Encyclopedia of Type Strains, Phase IV (KMG-IV): sequencing the most valuable type-strain genomes for metagenomic binning, comparative biology and taxonomic classification.</title>
        <authorList>
            <person name="Goeker M."/>
        </authorList>
    </citation>
    <scope>NUCLEOTIDE SEQUENCE [LARGE SCALE GENOMIC DNA]</scope>
    <source>
        <strain evidence="7 8">DSM 21793</strain>
    </source>
</reference>
<name>A0A839ZW51_9CAUL</name>
<dbReference type="InterPro" id="IPR006665">
    <property type="entry name" value="OmpA-like"/>
</dbReference>
<dbReference type="Pfam" id="PF00691">
    <property type="entry name" value="OmpA"/>
    <property type="match status" value="1"/>
</dbReference>
<comment type="caution">
    <text evidence="7">The sequence shown here is derived from an EMBL/GenBank/DDBJ whole genome shotgun (WGS) entry which is preliminary data.</text>
</comment>
<dbReference type="SUPFAM" id="SSF103088">
    <property type="entry name" value="OmpA-like"/>
    <property type="match status" value="1"/>
</dbReference>
<protein>
    <submittedName>
        <fullName evidence="7">Outer membrane protein OmpA-like peptidoglycan-associated protein</fullName>
    </submittedName>
</protein>
<dbReference type="EMBL" id="JACIDK010000002">
    <property type="protein sequence ID" value="MBB3890516.1"/>
    <property type="molecule type" value="Genomic_DNA"/>
</dbReference>
<dbReference type="Gene3D" id="3.30.1330.60">
    <property type="entry name" value="OmpA-like domain"/>
    <property type="match status" value="1"/>
</dbReference>
<feature type="domain" description="OmpA-like" evidence="6">
    <location>
        <begin position="274"/>
        <end position="390"/>
    </location>
</feature>
<dbReference type="PRINTS" id="PR01021">
    <property type="entry name" value="OMPADOMAIN"/>
</dbReference>
<keyword evidence="5" id="KW-0812">Transmembrane</keyword>
<keyword evidence="3" id="KW-0998">Cell outer membrane</keyword>
<evidence type="ECO:0000256" key="4">
    <source>
        <dbReference type="PROSITE-ProRule" id="PRU00473"/>
    </source>
</evidence>
<dbReference type="InterPro" id="IPR050330">
    <property type="entry name" value="Bact_OuterMem_StrucFunc"/>
</dbReference>
<dbReference type="PRINTS" id="PR01023">
    <property type="entry name" value="NAFLGMOTY"/>
</dbReference>
<dbReference type="RefSeq" id="WP_183770733.1">
    <property type="nucleotide sequence ID" value="NZ_JACIDK010000002.1"/>
</dbReference>
<keyword evidence="2 4" id="KW-0472">Membrane</keyword>
<dbReference type="InterPro" id="IPR009282">
    <property type="entry name" value="DUF937"/>
</dbReference>
<dbReference type="GO" id="GO:0009279">
    <property type="term" value="C:cell outer membrane"/>
    <property type="evidence" value="ECO:0007669"/>
    <property type="project" value="UniProtKB-SubCell"/>
</dbReference>
<evidence type="ECO:0000256" key="3">
    <source>
        <dbReference type="ARBA" id="ARBA00023237"/>
    </source>
</evidence>
<proteinExistence type="predicted"/>
<evidence type="ECO:0000313" key="7">
    <source>
        <dbReference type="EMBL" id="MBB3890516.1"/>
    </source>
</evidence>
<accession>A0A839ZW51</accession>
<keyword evidence="8" id="KW-1185">Reference proteome</keyword>
<organism evidence="7 8">
    <name type="scientific">Phenylobacterium haematophilum</name>
    <dbReference type="NCBI Taxonomy" id="98513"/>
    <lineage>
        <taxon>Bacteria</taxon>
        <taxon>Pseudomonadati</taxon>
        <taxon>Pseudomonadota</taxon>
        <taxon>Alphaproteobacteria</taxon>
        <taxon>Caulobacterales</taxon>
        <taxon>Caulobacteraceae</taxon>
        <taxon>Phenylobacterium</taxon>
    </lineage>
</organism>
<evidence type="ECO:0000313" key="8">
    <source>
        <dbReference type="Proteomes" id="UP000530564"/>
    </source>
</evidence>
<gene>
    <name evidence="7" type="ORF">GGQ61_001233</name>
</gene>
<dbReference type="CDD" id="cd07185">
    <property type="entry name" value="OmpA_C-like"/>
    <property type="match status" value="1"/>
</dbReference>